<dbReference type="EMBL" id="BPLR01007175">
    <property type="protein sequence ID" value="GIY14963.1"/>
    <property type="molecule type" value="Genomic_DNA"/>
</dbReference>
<sequence length="139" mass="15684">MMQPNILLQVTWKTKESWDVEVNNEIKIPIFKIGKTIEIVKKYKNSQMVRCDEGIQFNDVDATYAACIFLRSDSSMGSVTVTLLQARSRITLMKTITIPRRELMAATIGAGLFSSVKQALKLPNIKAYFGPILPQFLRG</sequence>
<protein>
    <submittedName>
        <fullName evidence="1">Uncharacterized protein</fullName>
    </submittedName>
</protein>
<dbReference type="AlphaFoldDB" id="A0AAV4QY69"/>
<reference evidence="1 2" key="1">
    <citation type="submission" date="2021-06" db="EMBL/GenBank/DDBJ databases">
        <title>Caerostris extrusa draft genome.</title>
        <authorList>
            <person name="Kono N."/>
            <person name="Arakawa K."/>
        </authorList>
    </citation>
    <scope>NUCLEOTIDE SEQUENCE [LARGE SCALE GENOMIC DNA]</scope>
</reference>
<comment type="caution">
    <text evidence="1">The sequence shown here is derived from an EMBL/GenBank/DDBJ whole genome shotgun (WGS) entry which is preliminary data.</text>
</comment>
<accession>A0AAV4QY69</accession>
<dbReference type="InterPro" id="IPR008042">
    <property type="entry name" value="Retrotrans_Pao"/>
</dbReference>
<keyword evidence="2" id="KW-1185">Reference proteome</keyword>
<organism evidence="1 2">
    <name type="scientific">Caerostris extrusa</name>
    <name type="common">Bark spider</name>
    <name type="synonym">Caerostris bankana</name>
    <dbReference type="NCBI Taxonomy" id="172846"/>
    <lineage>
        <taxon>Eukaryota</taxon>
        <taxon>Metazoa</taxon>
        <taxon>Ecdysozoa</taxon>
        <taxon>Arthropoda</taxon>
        <taxon>Chelicerata</taxon>
        <taxon>Arachnida</taxon>
        <taxon>Araneae</taxon>
        <taxon>Araneomorphae</taxon>
        <taxon>Entelegynae</taxon>
        <taxon>Araneoidea</taxon>
        <taxon>Araneidae</taxon>
        <taxon>Caerostris</taxon>
    </lineage>
</organism>
<evidence type="ECO:0000313" key="1">
    <source>
        <dbReference type="EMBL" id="GIY14963.1"/>
    </source>
</evidence>
<evidence type="ECO:0000313" key="2">
    <source>
        <dbReference type="Proteomes" id="UP001054945"/>
    </source>
</evidence>
<dbReference type="Proteomes" id="UP001054945">
    <property type="component" value="Unassembled WGS sequence"/>
</dbReference>
<dbReference type="Pfam" id="PF05380">
    <property type="entry name" value="Peptidase_A17"/>
    <property type="match status" value="1"/>
</dbReference>
<dbReference type="PANTHER" id="PTHR47331">
    <property type="entry name" value="PHD-TYPE DOMAIN-CONTAINING PROTEIN"/>
    <property type="match status" value="1"/>
</dbReference>
<gene>
    <name evidence="1" type="primary">AVEN_72059_1</name>
    <name evidence="1" type="ORF">CEXT_440831</name>
</gene>
<name>A0AAV4QY69_CAEEX</name>
<proteinExistence type="predicted"/>